<dbReference type="PANTHER" id="PTHR43845:SF1">
    <property type="entry name" value="BLR5969 PROTEIN"/>
    <property type="match status" value="1"/>
</dbReference>
<comment type="caution">
    <text evidence="1">The sequence shown here is derived from an EMBL/GenBank/DDBJ whole genome shotgun (WGS) entry which is preliminary data.</text>
</comment>
<gene>
    <name evidence="1" type="ORF">B0T10DRAFT_537547</name>
</gene>
<dbReference type="Proteomes" id="UP000777438">
    <property type="component" value="Unassembled WGS sequence"/>
</dbReference>
<evidence type="ECO:0008006" key="3">
    <source>
        <dbReference type="Google" id="ProtNLM"/>
    </source>
</evidence>
<dbReference type="EMBL" id="JAGPYM010000007">
    <property type="protein sequence ID" value="KAH6892639.1"/>
    <property type="molecule type" value="Genomic_DNA"/>
</dbReference>
<dbReference type="Gene3D" id="3.40.50.12780">
    <property type="entry name" value="N-terminal domain of ligase-like"/>
    <property type="match status" value="1"/>
</dbReference>
<dbReference type="AlphaFoldDB" id="A0A9P8WAQ0"/>
<keyword evidence="2" id="KW-1185">Reference proteome</keyword>
<dbReference type="PANTHER" id="PTHR43845">
    <property type="entry name" value="BLR5969 PROTEIN"/>
    <property type="match status" value="1"/>
</dbReference>
<accession>A0A9P8WAQ0</accession>
<evidence type="ECO:0000313" key="1">
    <source>
        <dbReference type="EMBL" id="KAH6892639.1"/>
    </source>
</evidence>
<dbReference type="OrthoDB" id="10047078at2759"/>
<name>A0A9P8WAQ0_9HYPO</name>
<proteinExistence type="predicted"/>
<sequence length="449" mass="50443">MYPLADVLAVAKIHPFYTSNVQYPPDEDTIQAARERAALAPGEANLKAQPLLRKKDLYPTIERLTNDTSPQNTYRHNVYTSTTGGGYGSKPLFFATDALENRQQRANFGQFLRNTGLIKYGDWVVTTHCGGDLYRSLDLTLEIMENAGASILAAGNNMHPTKVIQLLCEFHANVLTGDGSQVVQVVHYISTLPTEEREKVKINKIIYTSEALTAVQKSHIRAVLGSVKIYSVLGSAEAGPYGASNPDLTPTDHLESHEDFIIDTRMTLLEILPLSFTEVPEGQTGIIAQTSLTRLRNPLVRYLTGDIGSLHPLPEQARALIAEAHSPYLRILRLQGRDRRFSFVWDGEYIEFEKLSLLMADVDLGILQWQVILDKMEPSKEASLEIRLLYSQRNANTLSEQAVVDRFRHFFNVYASNKHRFCITFVNDLTGFELSKTGRKVIKLVDRFT</sequence>
<dbReference type="InterPro" id="IPR042099">
    <property type="entry name" value="ANL_N_sf"/>
</dbReference>
<protein>
    <recommendedName>
        <fullName evidence="3">AMP-dependent synthetase/ligase domain-containing protein</fullName>
    </recommendedName>
</protein>
<evidence type="ECO:0000313" key="2">
    <source>
        <dbReference type="Proteomes" id="UP000777438"/>
    </source>
</evidence>
<organism evidence="1 2">
    <name type="scientific">Thelonectria olida</name>
    <dbReference type="NCBI Taxonomy" id="1576542"/>
    <lineage>
        <taxon>Eukaryota</taxon>
        <taxon>Fungi</taxon>
        <taxon>Dikarya</taxon>
        <taxon>Ascomycota</taxon>
        <taxon>Pezizomycotina</taxon>
        <taxon>Sordariomycetes</taxon>
        <taxon>Hypocreomycetidae</taxon>
        <taxon>Hypocreales</taxon>
        <taxon>Nectriaceae</taxon>
        <taxon>Thelonectria</taxon>
    </lineage>
</organism>
<reference evidence="1 2" key="1">
    <citation type="journal article" date="2021" name="Nat. Commun.">
        <title>Genetic determinants of endophytism in the Arabidopsis root mycobiome.</title>
        <authorList>
            <person name="Mesny F."/>
            <person name="Miyauchi S."/>
            <person name="Thiergart T."/>
            <person name="Pickel B."/>
            <person name="Atanasova L."/>
            <person name="Karlsson M."/>
            <person name="Huettel B."/>
            <person name="Barry K.W."/>
            <person name="Haridas S."/>
            <person name="Chen C."/>
            <person name="Bauer D."/>
            <person name="Andreopoulos W."/>
            <person name="Pangilinan J."/>
            <person name="LaButti K."/>
            <person name="Riley R."/>
            <person name="Lipzen A."/>
            <person name="Clum A."/>
            <person name="Drula E."/>
            <person name="Henrissat B."/>
            <person name="Kohler A."/>
            <person name="Grigoriev I.V."/>
            <person name="Martin F.M."/>
            <person name="Hacquard S."/>
        </authorList>
    </citation>
    <scope>NUCLEOTIDE SEQUENCE [LARGE SCALE GENOMIC DNA]</scope>
    <source>
        <strain evidence="1 2">MPI-CAGE-CH-0241</strain>
    </source>
</reference>